<dbReference type="PROSITE" id="PS51257">
    <property type="entry name" value="PROKAR_LIPOPROTEIN"/>
    <property type="match status" value="1"/>
</dbReference>
<dbReference type="EMBL" id="LR593887">
    <property type="protein sequence ID" value="VTS00021.1"/>
    <property type="molecule type" value="Genomic_DNA"/>
</dbReference>
<evidence type="ECO:0008006" key="4">
    <source>
        <dbReference type="Google" id="ProtNLM"/>
    </source>
</evidence>
<feature type="compositionally biased region" description="Pro residues" evidence="1">
    <location>
        <begin position="86"/>
        <end position="96"/>
    </location>
</feature>
<evidence type="ECO:0000313" key="2">
    <source>
        <dbReference type="EMBL" id="VIP01978.1"/>
    </source>
</evidence>
<protein>
    <recommendedName>
        <fullName evidence="4">Carboxypeptidase regulatory-like domain-containing protein</fullName>
    </recommendedName>
</protein>
<accession>A0A6C2YK76</accession>
<feature type="region of interest" description="Disordered" evidence="1">
    <location>
        <begin position="83"/>
        <end position="157"/>
    </location>
</feature>
<keyword evidence="3" id="KW-1185">Reference proteome</keyword>
<name>A0A6C2YK76_9BACT</name>
<dbReference type="AlphaFoldDB" id="A0A6C2YK76"/>
<dbReference type="InParanoid" id="A0A6C2YK76"/>
<dbReference type="EMBL" id="LR586016">
    <property type="protein sequence ID" value="VIP01978.1"/>
    <property type="molecule type" value="Genomic_DNA"/>
</dbReference>
<feature type="compositionally biased region" description="Basic and acidic residues" evidence="1">
    <location>
        <begin position="108"/>
        <end position="119"/>
    </location>
</feature>
<organism evidence="2">
    <name type="scientific">Tuwongella immobilis</name>
    <dbReference type="NCBI Taxonomy" id="692036"/>
    <lineage>
        <taxon>Bacteria</taxon>
        <taxon>Pseudomonadati</taxon>
        <taxon>Planctomycetota</taxon>
        <taxon>Planctomycetia</taxon>
        <taxon>Gemmatales</taxon>
        <taxon>Gemmataceae</taxon>
        <taxon>Tuwongella</taxon>
    </lineage>
</organism>
<proteinExistence type="predicted"/>
<dbReference type="Proteomes" id="UP000464378">
    <property type="component" value="Chromosome"/>
</dbReference>
<dbReference type="RefSeq" id="WP_162657204.1">
    <property type="nucleotide sequence ID" value="NZ_LR593887.1"/>
</dbReference>
<sequence>MNRPTRMRLLMVFPLLVLACGILGCEQPLPRGKITGQLTYQGKAIQYGTVTFFGPDNLTYMADIEPDGSFAINEVPQGKLAVCVQQPPPRPQPRPQSLPRAGGLGSPESKDAARKESAPKEFPQPGPRLPAQFADAKTSGLTVDHTGPATTWTVDLK</sequence>
<gene>
    <name evidence="2" type="ORF">GMBLW1_19820</name>
</gene>
<evidence type="ECO:0000256" key="1">
    <source>
        <dbReference type="SAM" id="MobiDB-lite"/>
    </source>
</evidence>
<evidence type="ECO:0000313" key="3">
    <source>
        <dbReference type="Proteomes" id="UP000464378"/>
    </source>
</evidence>
<dbReference type="KEGG" id="tim:GMBLW1_19820"/>
<reference evidence="2" key="1">
    <citation type="submission" date="2019-04" db="EMBL/GenBank/DDBJ databases">
        <authorList>
            <consortium name="Science for Life Laboratories"/>
        </authorList>
    </citation>
    <scope>NUCLEOTIDE SEQUENCE</scope>
    <source>
        <strain evidence="2">MBLW1</strain>
    </source>
</reference>
<feature type="compositionally biased region" description="Polar residues" evidence="1">
    <location>
        <begin position="148"/>
        <end position="157"/>
    </location>
</feature>